<reference evidence="3" key="1">
    <citation type="journal article" date="2020" name="Mol. Plant Microbe Interact.">
        <title>Genome Sequence of the Biocontrol Agent Coniothyrium minitans strain Conio (IMI 134523).</title>
        <authorList>
            <person name="Patel D."/>
            <person name="Shittu T.A."/>
            <person name="Baroncelli R."/>
            <person name="Muthumeenakshi S."/>
            <person name="Osborne T.H."/>
            <person name="Janganan T.K."/>
            <person name="Sreenivasaprasad S."/>
        </authorList>
    </citation>
    <scope>NUCLEOTIDE SEQUENCE</scope>
    <source>
        <strain evidence="3">Conio</strain>
    </source>
</reference>
<accession>A0A9P6GR10</accession>
<evidence type="ECO:0000256" key="1">
    <source>
        <dbReference type="SAM" id="MobiDB-lite"/>
    </source>
</evidence>
<keyword evidence="4" id="KW-1185">Reference proteome</keyword>
<comment type="caution">
    <text evidence="3">The sequence shown here is derived from an EMBL/GenBank/DDBJ whole genome shotgun (WGS) entry which is preliminary data.</text>
</comment>
<proteinExistence type="predicted"/>
<gene>
    <name evidence="3" type="ORF">PMIN01_02435</name>
</gene>
<organism evidence="3 4">
    <name type="scientific">Paraphaeosphaeria minitans</name>
    <dbReference type="NCBI Taxonomy" id="565426"/>
    <lineage>
        <taxon>Eukaryota</taxon>
        <taxon>Fungi</taxon>
        <taxon>Dikarya</taxon>
        <taxon>Ascomycota</taxon>
        <taxon>Pezizomycotina</taxon>
        <taxon>Dothideomycetes</taxon>
        <taxon>Pleosporomycetidae</taxon>
        <taxon>Pleosporales</taxon>
        <taxon>Massarineae</taxon>
        <taxon>Didymosphaeriaceae</taxon>
        <taxon>Paraphaeosphaeria</taxon>
    </lineage>
</organism>
<dbReference type="OrthoDB" id="4757095at2759"/>
<feature type="domain" description="DUF7730" evidence="2">
    <location>
        <begin position="311"/>
        <end position="458"/>
    </location>
</feature>
<dbReference type="PANTHER" id="PTHR38790:SF9">
    <property type="entry name" value="F-BOX DOMAIN-CONTAINING PROTEIN"/>
    <property type="match status" value="1"/>
</dbReference>
<dbReference type="AlphaFoldDB" id="A0A9P6GR10"/>
<protein>
    <recommendedName>
        <fullName evidence="2">DUF7730 domain-containing protein</fullName>
    </recommendedName>
</protein>
<feature type="compositionally biased region" description="Basic and acidic residues" evidence="1">
    <location>
        <begin position="237"/>
        <end position="251"/>
    </location>
</feature>
<dbReference type="PANTHER" id="PTHR38790">
    <property type="entry name" value="2EXR DOMAIN-CONTAINING PROTEIN-RELATED"/>
    <property type="match status" value="1"/>
</dbReference>
<sequence length="465" mass="52847">MDLSPITVWTDINWPEEKPVIGLISIVGTVKLHGTHADILISSDNTIALQSRNNAVLLETADNLGFAKSMSTKRPDILRLRDQFLLGSGSARRSKKVSFSRRLVIISAKINGSWVADVDYADIEAPEDDIYNISRGGTYRSMLYPEEPQRTIDELEPPANTIAAQSFCSNFKIKGGRFKPTFTPTPKSRQWTKQRSERLRAQCKSSDVLPSCVLVAVTVMRKLSALLPAMRWIPHDIEPPSSSKKEKDRPKRSILSWKPTEPNHGALKRRKSVVSLTSEADEELDARTHMQGQSAFFAMLPIEIRKMVYEYTEAAPHLYAPHTFSFLHITHLLYLPSHVPQPRLDTIRILRLKWTIRGMPYFRRNPSSKRPAYPEDTANWEKGWDILASMKRLRDLRVSIVDPSPEGIWEGHWLGVEGILIEAMKRVRIPRNYEVMLPYASCRVDWDVGGCNAKLLRPSLEEEAG</sequence>
<dbReference type="Pfam" id="PF24864">
    <property type="entry name" value="DUF7730"/>
    <property type="match status" value="1"/>
</dbReference>
<evidence type="ECO:0000259" key="2">
    <source>
        <dbReference type="Pfam" id="PF24864"/>
    </source>
</evidence>
<dbReference type="InterPro" id="IPR056632">
    <property type="entry name" value="DUF7730"/>
</dbReference>
<evidence type="ECO:0000313" key="4">
    <source>
        <dbReference type="Proteomes" id="UP000756921"/>
    </source>
</evidence>
<dbReference type="Proteomes" id="UP000756921">
    <property type="component" value="Unassembled WGS sequence"/>
</dbReference>
<evidence type="ECO:0000313" key="3">
    <source>
        <dbReference type="EMBL" id="KAF9739801.1"/>
    </source>
</evidence>
<name>A0A9P6GR10_9PLEO</name>
<dbReference type="EMBL" id="WJXW01000002">
    <property type="protein sequence ID" value="KAF9739801.1"/>
    <property type="molecule type" value="Genomic_DNA"/>
</dbReference>
<feature type="region of interest" description="Disordered" evidence="1">
    <location>
        <begin position="237"/>
        <end position="264"/>
    </location>
</feature>